<accession>A0ACA9THH5</accession>
<reference evidence="1" key="2">
    <citation type="submission" date="2021-10" db="EMBL/GenBank/DDBJ databases">
        <authorList>
            <person name="Piombo E."/>
        </authorList>
    </citation>
    <scope>NUCLEOTIDE SEQUENCE</scope>
</reference>
<dbReference type="EMBL" id="CADEHS020000004">
    <property type="protein sequence ID" value="CAG9940267.1"/>
    <property type="molecule type" value="Genomic_DNA"/>
</dbReference>
<protein>
    <submittedName>
        <fullName evidence="1">Uncharacterized protein</fullName>
    </submittedName>
</protein>
<name>A0ACA9THH5_BIOOC</name>
<sequence length="195" mass="22347">MFFDKEGNKRLTRRDEICEYPEFLSNIQNYHVAGHKLVLRISPWASGDERDEAGLLFRIKTFTERRLALQALKQSNNSWNLVSLQFHIEIKDYKRKYDTVNWILLGNRPSNPNVFGLIPNYKGSGFGKIIALAIITYGLVRSIGFVFIGALSVVTGTWLVRCILQSLKLFAGDKHFPVTGAFYRLISVLIIDYTQ</sequence>
<evidence type="ECO:0000313" key="2">
    <source>
        <dbReference type="Proteomes" id="UP000836387"/>
    </source>
</evidence>
<reference evidence="1" key="1">
    <citation type="submission" date="2020-04" db="EMBL/GenBank/DDBJ databases">
        <authorList>
            <person name="Broberg M."/>
        </authorList>
    </citation>
    <scope>NUCLEOTIDE SEQUENCE</scope>
</reference>
<gene>
    <name evidence="1" type="ORF">CRV2_00010603</name>
</gene>
<comment type="caution">
    <text evidence="1">The sequence shown here is derived from an EMBL/GenBank/DDBJ whole genome shotgun (WGS) entry which is preliminary data.</text>
</comment>
<dbReference type="Proteomes" id="UP000836387">
    <property type="component" value="Unassembled WGS sequence"/>
</dbReference>
<keyword evidence="2" id="KW-1185">Reference proteome</keyword>
<organism evidence="1 2">
    <name type="scientific">Clonostachys rosea f. rosea IK726</name>
    <dbReference type="NCBI Taxonomy" id="1349383"/>
    <lineage>
        <taxon>Eukaryota</taxon>
        <taxon>Fungi</taxon>
        <taxon>Dikarya</taxon>
        <taxon>Ascomycota</taxon>
        <taxon>Pezizomycotina</taxon>
        <taxon>Sordariomycetes</taxon>
        <taxon>Hypocreomycetidae</taxon>
        <taxon>Hypocreales</taxon>
        <taxon>Bionectriaceae</taxon>
        <taxon>Clonostachys</taxon>
    </lineage>
</organism>
<evidence type="ECO:0000313" key="1">
    <source>
        <dbReference type="EMBL" id="CAG9940267.1"/>
    </source>
</evidence>
<proteinExistence type="predicted"/>